<keyword evidence="2" id="KW-1185">Reference proteome</keyword>
<evidence type="ECO:0000313" key="2">
    <source>
        <dbReference type="Proteomes" id="UP001054945"/>
    </source>
</evidence>
<dbReference type="AlphaFoldDB" id="A0AAV4VYA0"/>
<organism evidence="1 2">
    <name type="scientific">Caerostris extrusa</name>
    <name type="common">Bark spider</name>
    <name type="synonym">Caerostris bankana</name>
    <dbReference type="NCBI Taxonomy" id="172846"/>
    <lineage>
        <taxon>Eukaryota</taxon>
        <taxon>Metazoa</taxon>
        <taxon>Ecdysozoa</taxon>
        <taxon>Arthropoda</taxon>
        <taxon>Chelicerata</taxon>
        <taxon>Arachnida</taxon>
        <taxon>Araneae</taxon>
        <taxon>Araneomorphae</taxon>
        <taxon>Entelegynae</taxon>
        <taxon>Araneoidea</taxon>
        <taxon>Araneidae</taxon>
        <taxon>Caerostris</taxon>
    </lineage>
</organism>
<gene>
    <name evidence="1" type="ORF">CEXT_423311</name>
</gene>
<dbReference type="Proteomes" id="UP001054945">
    <property type="component" value="Unassembled WGS sequence"/>
</dbReference>
<dbReference type="EMBL" id="BPLR01015344">
    <property type="protein sequence ID" value="GIY75460.1"/>
    <property type="molecule type" value="Genomic_DNA"/>
</dbReference>
<protein>
    <submittedName>
        <fullName evidence="1">Uncharacterized protein</fullName>
    </submittedName>
</protein>
<evidence type="ECO:0000313" key="1">
    <source>
        <dbReference type="EMBL" id="GIY75460.1"/>
    </source>
</evidence>
<accession>A0AAV4VYA0</accession>
<sequence>MMQLSIIPSNCVLVSVQYMIFRIQNSPDLLLTLSCCRFKVSTSTNTIERPTPSPKVIDDLTGRGQRGKNVTGHRARWMATSYPVMTVVGAL</sequence>
<comment type="caution">
    <text evidence="1">The sequence shown here is derived from an EMBL/GenBank/DDBJ whole genome shotgun (WGS) entry which is preliminary data.</text>
</comment>
<reference evidence="1 2" key="1">
    <citation type="submission" date="2021-06" db="EMBL/GenBank/DDBJ databases">
        <title>Caerostris extrusa draft genome.</title>
        <authorList>
            <person name="Kono N."/>
            <person name="Arakawa K."/>
        </authorList>
    </citation>
    <scope>NUCLEOTIDE SEQUENCE [LARGE SCALE GENOMIC DNA]</scope>
</reference>
<proteinExistence type="predicted"/>
<name>A0AAV4VYA0_CAEEX</name>